<comment type="caution">
    <text evidence="1">The sequence shown here is derived from an EMBL/GenBank/DDBJ whole genome shotgun (WGS) entry which is preliminary data.</text>
</comment>
<accession>A0A9Q5HSK3</accession>
<organism evidence="1 2">
    <name type="scientific">Sanghuangporus baumii</name>
    <name type="common">Phellinus baumii</name>
    <dbReference type="NCBI Taxonomy" id="108892"/>
    <lineage>
        <taxon>Eukaryota</taxon>
        <taxon>Fungi</taxon>
        <taxon>Dikarya</taxon>
        <taxon>Basidiomycota</taxon>
        <taxon>Agaricomycotina</taxon>
        <taxon>Agaricomycetes</taxon>
        <taxon>Hymenochaetales</taxon>
        <taxon>Hymenochaetaceae</taxon>
        <taxon>Sanghuangporus</taxon>
    </lineage>
</organism>
<proteinExistence type="predicted"/>
<name>A0A9Q5HSK3_SANBA</name>
<dbReference type="Proteomes" id="UP000757232">
    <property type="component" value="Unassembled WGS sequence"/>
</dbReference>
<sequence length="254" mass="26752">MRSTRFVIDISLSSAKSEALPQGKETKMLAQKIIDTVSGYTPLEDFDSTASANTSFDDIDAVAKTINAVRILCSSQAQKQLKLDVSSFIIILDSDSKRTIDEGSGLGLVREIAESARAVAPAHACSSVLAGHASESDEYADVGLLLSAGSVEINPEDGVEKKAQAVLSSLGLDSLHSSKMMPLAISSETRAPVTFKASAQDADVQRLSSLLAKLSHNFAFSVSAEDVVLHFLLGRLPESGAWAGLLGVGIWSDA</sequence>
<gene>
    <name evidence="1" type="ORF">A7U60_g7854</name>
</gene>
<reference evidence="1" key="1">
    <citation type="submission" date="2016-06" db="EMBL/GenBank/DDBJ databases">
        <title>Draft Genome sequence of the fungus Inonotus baumii.</title>
        <authorList>
            <person name="Zhu H."/>
            <person name="Lin W."/>
        </authorList>
    </citation>
    <scope>NUCLEOTIDE SEQUENCE</scope>
    <source>
        <strain evidence="1">821</strain>
    </source>
</reference>
<dbReference type="OrthoDB" id="10261040at2759"/>
<protein>
    <submittedName>
        <fullName evidence="1">Uncharacterized protein</fullName>
    </submittedName>
</protein>
<evidence type="ECO:0000313" key="2">
    <source>
        <dbReference type="Proteomes" id="UP000757232"/>
    </source>
</evidence>
<dbReference type="AlphaFoldDB" id="A0A9Q5HSK3"/>
<keyword evidence="2" id="KW-1185">Reference proteome</keyword>
<evidence type="ECO:0000313" key="1">
    <source>
        <dbReference type="EMBL" id="OCB85227.1"/>
    </source>
</evidence>
<dbReference type="EMBL" id="LNZH02000211">
    <property type="protein sequence ID" value="OCB85227.1"/>
    <property type="molecule type" value="Genomic_DNA"/>
</dbReference>